<feature type="site" description="Important for substrate specificity" evidence="9">
    <location>
        <position position="14"/>
    </location>
</feature>
<feature type="active site" description="Proton acceptor" evidence="9">
    <location>
        <position position="70"/>
    </location>
</feature>
<reference evidence="10 11" key="1">
    <citation type="submission" date="2019-09" db="EMBL/GenBank/DDBJ databases">
        <title>Draft genome sequencing and comparative genomics of hatchery-associated Vibrios.</title>
        <authorList>
            <person name="Kehlet-Delgado H."/>
            <person name="Mueller R.S."/>
        </authorList>
    </citation>
    <scope>NUCLEOTIDE SEQUENCE [LARGE SCALE GENOMIC DNA]</scope>
    <source>
        <strain evidence="10 11">081416A</strain>
    </source>
</reference>
<dbReference type="GO" id="GO:0005737">
    <property type="term" value="C:cytoplasm"/>
    <property type="evidence" value="ECO:0007669"/>
    <property type="project" value="UniProtKB-SubCell"/>
</dbReference>
<gene>
    <name evidence="10" type="ORF">F0254_12915</name>
</gene>
<feature type="site" description="Important for substrate specificity" evidence="9">
    <location>
        <position position="155"/>
    </location>
</feature>
<dbReference type="CDD" id="cd00555">
    <property type="entry name" value="Maf"/>
    <property type="match status" value="1"/>
</dbReference>
<dbReference type="EC" id="3.6.1.-" evidence="9"/>
<dbReference type="SUPFAM" id="SSF52972">
    <property type="entry name" value="ITPase-like"/>
    <property type="match status" value="1"/>
</dbReference>
<dbReference type="OrthoDB" id="9813694at2"/>
<comment type="catalytic activity">
    <reaction evidence="5 9">
        <text>N(7)-methyl-GTP + H2O = N(7)-methyl-GMP + diphosphate + H(+)</text>
        <dbReference type="Rhea" id="RHEA:58744"/>
        <dbReference type="ChEBI" id="CHEBI:15377"/>
        <dbReference type="ChEBI" id="CHEBI:15378"/>
        <dbReference type="ChEBI" id="CHEBI:33019"/>
        <dbReference type="ChEBI" id="CHEBI:58285"/>
        <dbReference type="ChEBI" id="CHEBI:87133"/>
    </reaction>
</comment>
<evidence type="ECO:0000256" key="7">
    <source>
        <dbReference type="ARBA" id="ARBA00060749"/>
    </source>
</evidence>
<evidence type="ECO:0000256" key="4">
    <source>
        <dbReference type="ARBA" id="ARBA00023080"/>
    </source>
</evidence>
<dbReference type="PIRSF" id="PIRSF006305">
    <property type="entry name" value="Maf"/>
    <property type="match status" value="1"/>
</dbReference>
<protein>
    <recommendedName>
        <fullName evidence="8 9">7-methyl-GTP pyrophosphatase</fullName>
        <shortName evidence="9">m(7)GTP pyrophosphatase</shortName>
        <ecNumber evidence="9">3.6.1.-</ecNumber>
    </recommendedName>
</protein>
<dbReference type="InterPro" id="IPR003697">
    <property type="entry name" value="Maf-like"/>
</dbReference>
<evidence type="ECO:0000313" key="11">
    <source>
        <dbReference type="Proteomes" id="UP000532247"/>
    </source>
</evidence>
<comment type="caution">
    <text evidence="10">The sequence shown here is derived from an EMBL/GenBank/DDBJ whole genome shotgun (WGS) entry which is preliminary data.</text>
</comment>
<evidence type="ECO:0000256" key="5">
    <source>
        <dbReference type="ARBA" id="ARBA00050213"/>
    </source>
</evidence>
<evidence type="ECO:0000256" key="8">
    <source>
        <dbReference type="ARBA" id="ARBA00068163"/>
    </source>
</evidence>
<evidence type="ECO:0000256" key="9">
    <source>
        <dbReference type="HAMAP-Rule" id="MF_00528"/>
    </source>
</evidence>
<dbReference type="RefSeq" id="WP_054577644.1">
    <property type="nucleotide sequence ID" value="NZ_CP099956.1"/>
</dbReference>
<dbReference type="eggNOG" id="COG0424">
    <property type="taxonomic scope" value="Bacteria"/>
</dbReference>
<dbReference type="Pfam" id="PF02545">
    <property type="entry name" value="Maf"/>
    <property type="match status" value="1"/>
</dbReference>
<keyword evidence="2 9" id="KW-0963">Cytoplasm</keyword>
<evidence type="ECO:0000313" key="10">
    <source>
        <dbReference type="EMBL" id="NOI09766.1"/>
    </source>
</evidence>
<name>A0A0P7EKZ7_VIBAL</name>
<dbReference type="GO" id="GO:0047429">
    <property type="term" value="F:nucleoside triphosphate diphosphatase activity"/>
    <property type="evidence" value="ECO:0007669"/>
    <property type="project" value="InterPro"/>
</dbReference>
<dbReference type="PANTHER" id="PTHR43213">
    <property type="entry name" value="BIFUNCTIONAL DTTP/UTP PYROPHOSPHATASE/METHYLTRANSFERASE PROTEIN-RELATED"/>
    <property type="match status" value="1"/>
</dbReference>
<comment type="cofactor">
    <cofactor evidence="9">
        <name>a divalent metal cation</name>
        <dbReference type="ChEBI" id="CHEBI:60240"/>
    </cofactor>
</comment>
<comment type="function">
    <text evidence="6 9">Nucleoside triphosphate pyrophosphatase that hydrolyzes 7-methyl-GTP (m(7)GTP). May have a dual role in cell division arrest and in preventing the incorporation of modified nucleotides into cellular nucleic acids.</text>
</comment>
<sequence>MKNYQLVLASTSPFRKQLLEKLSLPFVCLSPDCDETPFDQETPTELVQRLAQEKAISCQTDKASLVIGSDQVCVINGEIVGKPLNRDNAINQLLAQSGKVITFYTGLAVHNTVTNHTEVGFDSFEVHFRDLTLEQIKRYVDREEPFYCAGSFKSEGMGICLFTKLVGKDPNTLVGLPLIDLIDMLHVQGLDVL</sequence>
<dbReference type="STRING" id="663.BAU10_09445"/>
<proteinExistence type="inferred from homology"/>
<feature type="site" description="Important for substrate specificity" evidence="9">
    <location>
        <position position="71"/>
    </location>
</feature>
<dbReference type="GO" id="GO:0009117">
    <property type="term" value="P:nucleotide metabolic process"/>
    <property type="evidence" value="ECO:0007669"/>
    <property type="project" value="UniProtKB-KW"/>
</dbReference>
<evidence type="ECO:0000256" key="3">
    <source>
        <dbReference type="ARBA" id="ARBA00022801"/>
    </source>
</evidence>
<dbReference type="EMBL" id="VTYF01000006">
    <property type="protein sequence ID" value="NOI09766.1"/>
    <property type="molecule type" value="Genomic_DNA"/>
</dbReference>
<dbReference type="PANTHER" id="PTHR43213:SF10">
    <property type="entry name" value="7-METHYL-GTP PYROPHOSPHATASE"/>
    <property type="match status" value="1"/>
</dbReference>
<dbReference type="HAMAP" id="MF_00528">
    <property type="entry name" value="Maf"/>
    <property type="match status" value="1"/>
</dbReference>
<comment type="similarity">
    <text evidence="7 9">Belongs to the Maf family. YceF subfamily.</text>
</comment>
<organism evidence="10 11">
    <name type="scientific">Vibrio alginolyticus</name>
    <dbReference type="NCBI Taxonomy" id="663"/>
    <lineage>
        <taxon>Bacteria</taxon>
        <taxon>Pseudomonadati</taxon>
        <taxon>Pseudomonadota</taxon>
        <taxon>Gammaproteobacteria</taxon>
        <taxon>Vibrionales</taxon>
        <taxon>Vibrionaceae</taxon>
        <taxon>Vibrio</taxon>
    </lineage>
</organism>
<dbReference type="Proteomes" id="UP000532247">
    <property type="component" value="Unassembled WGS sequence"/>
</dbReference>
<dbReference type="InterPro" id="IPR029001">
    <property type="entry name" value="ITPase-like_fam"/>
</dbReference>
<evidence type="ECO:0000256" key="1">
    <source>
        <dbReference type="ARBA" id="ARBA00004496"/>
    </source>
</evidence>
<evidence type="ECO:0000256" key="6">
    <source>
        <dbReference type="ARBA" id="ARBA00053369"/>
    </source>
</evidence>
<evidence type="ECO:0000256" key="2">
    <source>
        <dbReference type="ARBA" id="ARBA00022490"/>
    </source>
</evidence>
<dbReference type="Gene3D" id="3.90.950.10">
    <property type="match status" value="1"/>
</dbReference>
<dbReference type="NCBIfam" id="TIGR00172">
    <property type="entry name" value="maf"/>
    <property type="match status" value="1"/>
</dbReference>
<dbReference type="AlphaFoldDB" id="A0A0P7EKZ7"/>
<comment type="caution">
    <text evidence="9">Lacks conserved residue(s) required for the propagation of feature annotation.</text>
</comment>
<comment type="subcellular location">
    <subcellularLocation>
        <location evidence="1 9">Cytoplasm</location>
    </subcellularLocation>
</comment>
<keyword evidence="3 9" id="KW-0378">Hydrolase</keyword>
<dbReference type="FunFam" id="3.90.950.10:FF:000005">
    <property type="entry name" value="7-methyl-GTP pyrophosphatase"/>
    <property type="match status" value="1"/>
</dbReference>
<accession>A0A0P7EKZ7</accession>
<keyword evidence="4 9" id="KW-0546">Nucleotide metabolism</keyword>